<dbReference type="GO" id="GO:0046983">
    <property type="term" value="F:protein dimerization activity"/>
    <property type="evidence" value="ECO:0007669"/>
    <property type="project" value="InterPro"/>
</dbReference>
<dbReference type="AlphaFoldDB" id="A0A0G0PXH9"/>
<feature type="domain" description="O-methyltransferase dimerisation" evidence="5">
    <location>
        <begin position="9"/>
        <end position="84"/>
    </location>
</feature>
<gene>
    <name evidence="6" type="ORF">UT63_C0038G0008</name>
</gene>
<dbReference type="Proteomes" id="UP000034539">
    <property type="component" value="Unassembled WGS sequence"/>
</dbReference>
<protein>
    <submittedName>
        <fullName evidence="6">O-methyltransferase, family 2</fullName>
    </submittedName>
</protein>
<dbReference type="EMBL" id="LBXN01000038">
    <property type="protein sequence ID" value="KKR32583.1"/>
    <property type="molecule type" value="Genomic_DNA"/>
</dbReference>
<evidence type="ECO:0000259" key="4">
    <source>
        <dbReference type="Pfam" id="PF00891"/>
    </source>
</evidence>
<dbReference type="InterPro" id="IPR012967">
    <property type="entry name" value="COMT_dimerisation"/>
</dbReference>
<dbReference type="InterPro" id="IPR036388">
    <property type="entry name" value="WH-like_DNA-bd_sf"/>
</dbReference>
<dbReference type="GO" id="GO:0032259">
    <property type="term" value="P:methylation"/>
    <property type="evidence" value="ECO:0007669"/>
    <property type="project" value="UniProtKB-KW"/>
</dbReference>
<dbReference type="Gene3D" id="1.10.10.10">
    <property type="entry name" value="Winged helix-like DNA-binding domain superfamily/Winged helix DNA-binding domain"/>
    <property type="match status" value="1"/>
</dbReference>
<evidence type="ECO:0000259" key="5">
    <source>
        <dbReference type="Pfam" id="PF08100"/>
    </source>
</evidence>
<dbReference type="SUPFAM" id="SSF46785">
    <property type="entry name" value="Winged helix' DNA-binding domain"/>
    <property type="match status" value="1"/>
</dbReference>
<evidence type="ECO:0000313" key="7">
    <source>
        <dbReference type="Proteomes" id="UP000034539"/>
    </source>
</evidence>
<accession>A0A0G0PXH9</accession>
<dbReference type="InterPro" id="IPR001077">
    <property type="entry name" value="COMT_C"/>
</dbReference>
<name>A0A0G0PXH9_9BACT</name>
<dbReference type="Gene3D" id="3.40.50.150">
    <property type="entry name" value="Vaccinia Virus protein VP39"/>
    <property type="match status" value="1"/>
</dbReference>
<organism evidence="6 7">
    <name type="scientific">Candidatus Gottesmanbacteria bacterium GW2011_GWC2_39_8</name>
    <dbReference type="NCBI Taxonomy" id="1618450"/>
    <lineage>
        <taxon>Bacteria</taxon>
        <taxon>Candidatus Gottesmaniibacteriota</taxon>
    </lineage>
</organism>
<dbReference type="InterPro" id="IPR036390">
    <property type="entry name" value="WH_DNA-bd_sf"/>
</dbReference>
<dbReference type="CDD" id="cd02440">
    <property type="entry name" value="AdoMet_MTases"/>
    <property type="match status" value="1"/>
</dbReference>
<evidence type="ECO:0000256" key="1">
    <source>
        <dbReference type="ARBA" id="ARBA00022603"/>
    </source>
</evidence>
<dbReference type="PANTHER" id="PTHR11746">
    <property type="entry name" value="O-METHYLTRANSFERASE"/>
    <property type="match status" value="1"/>
</dbReference>
<dbReference type="SUPFAM" id="SSF53335">
    <property type="entry name" value="S-adenosyl-L-methionine-dependent methyltransferases"/>
    <property type="match status" value="1"/>
</dbReference>
<evidence type="ECO:0000313" key="6">
    <source>
        <dbReference type="EMBL" id="KKR32583.1"/>
    </source>
</evidence>
<feature type="domain" description="O-methyltransferase C-terminal" evidence="4">
    <location>
        <begin position="114"/>
        <end position="315"/>
    </location>
</feature>
<dbReference type="PROSITE" id="PS51683">
    <property type="entry name" value="SAM_OMT_II"/>
    <property type="match status" value="1"/>
</dbReference>
<dbReference type="InterPro" id="IPR029063">
    <property type="entry name" value="SAM-dependent_MTases_sf"/>
</dbReference>
<evidence type="ECO:0000256" key="3">
    <source>
        <dbReference type="ARBA" id="ARBA00022691"/>
    </source>
</evidence>
<comment type="caution">
    <text evidence="6">The sequence shown here is derived from an EMBL/GenBank/DDBJ whole genome shotgun (WGS) entry which is preliminary data.</text>
</comment>
<sequence length="341" mass="37431">MKDLDDILEIAAGYQVSKSLFAAVEFNVFNSLSGKGKTIKQLSSELKLPKRSLFRLLGVCTACGLLKKKDGKYYNSKAAERFLVENKPGYIGDFCKANNNFLYNSWGKIEEIIKSDKFHSVFGGKGDTIDRVAIDPKIVRVSHKAQHNYSINPAKELAEKFDFSKYKDLLDLGGGSGILSIMAVKKYPHLTATVFDFTPVCEIAKEIIAEHGVEDRVRTCPGNIIKDEFPKGADLILISGILDGYDEEGCYAMIKKAYDYLPKGGGIILKESIIDDGRTGPLFPAIFSLALLIETRGGDSRSRGEMSGWLKKAGFTGIKFTPLNDISGSFRALGIVTAKKA</sequence>
<proteinExistence type="predicted"/>
<keyword evidence="2 6" id="KW-0808">Transferase</keyword>
<dbReference type="Pfam" id="PF08100">
    <property type="entry name" value="Dimerisation"/>
    <property type="match status" value="1"/>
</dbReference>
<evidence type="ECO:0000256" key="2">
    <source>
        <dbReference type="ARBA" id="ARBA00022679"/>
    </source>
</evidence>
<reference evidence="6 7" key="1">
    <citation type="journal article" date="2015" name="Nature">
        <title>rRNA introns, odd ribosomes, and small enigmatic genomes across a large radiation of phyla.</title>
        <authorList>
            <person name="Brown C.T."/>
            <person name="Hug L.A."/>
            <person name="Thomas B.C."/>
            <person name="Sharon I."/>
            <person name="Castelle C.J."/>
            <person name="Singh A."/>
            <person name="Wilkins M.J."/>
            <person name="Williams K.H."/>
            <person name="Banfield J.F."/>
        </authorList>
    </citation>
    <scope>NUCLEOTIDE SEQUENCE [LARGE SCALE GENOMIC DNA]</scope>
</reference>
<dbReference type="InterPro" id="IPR016461">
    <property type="entry name" value="COMT-like"/>
</dbReference>
<dbReference type="PIRSF" id="PIRSF005739">
    <property type="entry name" value="O-mtase"/>
    <property type="match status" value="1"/>
</dbReference>
<keyword evidence="3" id="KW-0949">S-adenosyl-L-methionine</keyword>
<dbReference type="GO" id="GO:0008171">
    <property type="term" value="F:O-methyltransferase activity"/>
    <property type="evidence" value="ECO:0007669"/>
    <property type="project" value="InterPro"/>
</dbReference>
<keyword evidence="1 6" id="KW-0489">Methyltransferase</keyword>
<dbReference type="Pfam" id="PF00891">
    <property type="entry name" value="Methyltransf_2"/>
    <property type="match status" value="1"/>
</dbReference>